<gene>
    <name evidence="5" type="ORF">EVOR1521_LOCUS8401</name>
</gene>
<dbReference type="Pfam" id="PF14716">
    <property type="entry name" value="HHH_8"/>
    <property type="match status" value="1"/>
</dbReference>
<keyword evidence="2" id="KW-0539">Nucleus</keyword>
<organism evidence="5 6">
    <name type="scientific">Effrenium voratum</name>
    <dbReference type="NCBI Taxonomy" id="2562239"/>
    <lineage>
        <taxon>Eukaryota</taxon>
        <taxon>Sar</taxon>
        <taxon>Alveolata</taxon>
        <taxon>Dinophyceae</taxon>
        <taxon>Suessiales</taxon>
        <taxon>Symbiodiniaceae</taxon>
        <taxon>Effrenium</taxon>
    </lineage>
</organism>
<comment type="subcellular location">
    <subcellularLocation>
        <location evidence="2">Nucleus</location>
    </subcellularLocation>
</comment>
<evidence type="ECO:0000256" key="1">
    <source>
        <dbReference type="PIRSR" id="PIRSR622312-50"/>
    </source>
</evidence>
<feature type="compositionally biased region" description="Basic and acidic residues" evidence="3">
    <location>
        <begin position="102"/>
        <end position="125"/>
    </location>
</feature>
<dbReference type="Proteomes" id="UP001178507">
    <property type="component" value="Unassembled WGS sequence"/>
</dbReference>
<dbReference type="PANTHER" id="PTHR11276">
    <property type="entry name" value="DNA POLYMERASE TYPE-X FAMILY MEMBER"/>
    <property type="match status" value="1"/>
</dbReference>
<dbReference type="InterPro" id="IPR010996">
    <property type="entry name" value="HHH_MUS81"/>
</dbReference>
<dbReference type="PROSITE" id="PS51319">
    <property type="entry name" value="TFIIS_N"/>
    <property type="match status" value="1"/>
</dbReference>
<feature type="compositionally biased region" description="Low complexity" evidence="3">
    <location>
        <begin position="90"/>
        <end position="101"/>
    </location>
</feature>
<dbReference type="InterPro" id="IPR022312">
    <property type="entry name" value="DNA_pol_X"/>
</dbReference>
<dbReference type="GO" id="GO:0003887">
    <property type="term" value="F:DNA-directed DNA polymerase activity"/>
    <property type="evidence" value="ECO:0007669"/>
    <property type="project" value="InterPro"/>
</dbReference>
<dbReference type="Gene3D" id="1.20.930.10">
    <property type="entry name" value="Conserved domain common to transcription factors TFIIS, elongin A, CRSP70"/>
    <property type="match status" value="1"/>
</dbReference>
<dbReference type="Pfam" id="PF08711">
    <property type="entry name" value="Med26"/>
    <property type="match status" value="1"/>
</dbReference>
<feature type="region of interest" description="Disordered" evidence="3">
    <location>
        <begin position="89"/>
        <end position="147"/>
    </location>
</feature>
<proteinExistence type="predicted"/>
<reference evidence="5" key="1">
    <citation type="submission" date="2023-08" db="EMBL/GenBank/DDBJ databases">
        <authorList>
            <person name="Chen Y."/>
            <person name="Shah S."/>
            <person name="Dougan E. K."/>
            <person name="Thang M."/>
            <person name="Chan C."/>
        </authorList>
    </citation>
    <scope>NUCLEOTIDE SEQUENCE</scope>
</reference>
<dbReference type="SUPFAM" id="SSF47802">
    <property type="entry name" value="DNA polymerase beta, N-terminal domain-like"/>
    <property type="match status" value="1"/>
</dbReference>
<dbReference type="InterPro" id="IPR035441">
    <property type="entry name" value="TFIIS/LEDGF_dom_sf"/>
</dbReference>
<accession>A0AA36I3N5</accession>
<comment type="caution">
    <text evidence="5">The sequence shown here is derived from an EMBL/GenBank/DDBJ whole genome shotgun (WGS) entry which is preliminary data.</text>
</comment>
<evidence type="ECO:0000256" key="3">
    <source>
        <dbReference type="SAM" id="MobiDB-lite"/>
    </source>
</evidence>
<dbReference type="GO" id="GO:0003677">
    <property type="term" value="F:DNA binding"/>
    <property type="evidence" value="ECO:0007669"/>
    <property type="project" value="InterPro"/>
</dbReference>
<evidence type="ECO:0000313" key="6">
    <source>
        <dbReference type="Proteomes" id="UP001178507"/>
    </source>
</evidence>
<dbReference type="SUPFAM" id="SSF47676">
    <property type="entry name" value="Conserved domain common to transcription factors TFIIS, elongin A, CRSP70"/>
    <property type="match status" value="1"/>
</dbReference>
<name>A0AA36I3N5_9DINO</name>
<evidence type="ECO:0000256" key="2">
    <source>
        <dbReference type="PROSITE-ProRule" id="PRU00649"/>
    </source>
</evidence>
<keyword evidence="6" id="KW-1185">Reference proteome</keyword>
<dbReference type="GO" id="GO:0005634">
    <property type="term" value="C:nucleus"/>
    <property type="evidence" value="ECO:0007669"/>
    <property type="project" value="UniProtKB-SubCell"/>
</dbReference>
<dbReference type="Gene3D" id="1.10.150.110">
    <property type="entry name" value="DNA polymerase beta, N-terminal domain-like"/>
    <property type="match status" value="1"/>
</dbReference>
<dbReference type="InterPro" id="IPR017923">
    <property type="entry name" value="TFIIS_N"/>
</dbReference>
<dbReference type="GO" id="GO:0006284">
    <property type="term" value="P:base-excision repair"/>
    <property type="evidence" value="ECO:0007669"/>
    <property type="project" value="TreeGrafter"/>
</dbReference>
<dbReference type="AlphaFoldDB" id="A0AA36I3N5"/>
<feature type="compositionally biased region" description="Basic and acidic residues" evidence="3">
    <location>
        <begin position="131"/>
        <end position="147"/>
    </location>
</feature>
<dbReference type="InterPro" id="IPR027421">
    <property type="entry name" value="DNA_pol_lamdba_lyase_dom_sf"/>
</dbReference>
<protein>
    <recommendedName>
        <fullName evidence="4">TFIIS N-terminal domain-containing protein</fullName>
    </recommendedName>
</protein>
<evidence type="ECO:0000259" key="4">
    <source>
        <dbReference type="PROSITE" id="PS51319"/>
    </source>
</evidence>
<dbReference type="PANTHER" id="PTHR11276:SF42">
    <property type="entry name" value="DNA POLYMERASE BETA"/>
    <property type="match status" value="1"/>
</dbReference>
<dbReference type="EMBL" id="CAUJNA010000713">
    <property type="protein sequence ID" value="CAJ1380469.1"/>
    <property type="molecule type" value="Genomic_DNA"/>
</dbReference>
<sequence length="231" mass="24941">MPSLKDIEVCRDELNACRTGSPKEKSAILKTFQKLSTLHVDTEALRLTGIGKEANDKFFRNHEDAQVREACTKLILAWKAVALGNTSGPAASADASANAKAQDSKDAKSKDSKDAKAKDSKDAKEKRKAGAVKEKAEGKAKRSKHEGGLNEDLIGQFRELASYEFKNGSKFAGIAFNKVVAVLQGLEEKVSSGSAIAHLPGIGKETVKKIDQYLEKGIIDKLEKIRNGEAT</sequence>
<feature type="domain" description="TFIIS N-terminal" evidence="4">
    <location>
        <begin position="1"/>
        <end position="85"/>
    </location>
</feature>
<feature type="active site" description="Nucleophile; Schiff-base intermediate with DNA; for 5'-dRP lyase activity" evidence="1">
    <location>
        <position position="209"/>
    </location>
</feature>
<dbReference type="GO" id="GO:0006303">
    <property type="term" value="P:double-strand break repair via nonhomologous end joining"/>
    <property type="evidence" value="ECO:0007669"/>
    <property type="project" value="TreeGrafter"/>
</dbReference>
<evidence type="ECO:0000313" key="5">
    <source>
        <dbReference type="EMBL" id="CAJ1380469.1"/>
    </source>
</evidence>